<organism evidence="1 2">
    <name type="scientific">Candidatus Woesebacteria bacterium GWA1_42_12</name>
    <dbReference type="NCBI Taxonomy" id="1802472"/>
    <lineage>
        <taxon>Bacteria</taxon>
        <taxon>Candidatus Woeseibacteriota</taxon>
    </lineage>
</organism>
<dbReference type="EMBL" id="MGFK01000030">
    <property type="protein sequence ID" value="OGM03764.1"/>
    <property type="molecule type" value="Genomic_DNA"/>
</dbReference>
<name>A0A1F7WLP3_9BACT</name>
<evidence type="ECO:0000313" key="1">
    <source>
        <dbReference type="EMBL" id="OGM03764.1"/>
    </source>
</evidence>
<proteinExistence type="predicted"/>
<accession>A0A1F7WLP3</accession>
<gene>
    <name evidence="1" type="ORF">A2112_02240</name>
</gene>
<reference evidence="1 2" key="1">
    <citation type="journal article" date="2016" name="Nat. Commun.">
        <title>Thousands of microbial genomes shed light on interconnected biogeochemical processes in an aquifer system.</title>
        <authorList>
            <person name="Anantharaman K."/>
            <person name="Brown C.T."/>
            <person name="Hug L.A."/>
            <person name="Sharon I."/>
            <person name="Castelle C.J."/>
            <person name="Probst A.J."/>
            <person name="Thomas B.C."/>
            <person name="Singh A."/>
            <person name="Wilkins M.J."/>
            <person name="Karaoz U."/>
            <person name="Brodie E.L."/>
            <person name="Williams K.H."/>
            <person name="Hubbard S.S."/>
            <person name="Banfield J.F."/>
        </authorList>
    </citation>
    <scope>NUCLEOTIDE SEQUENCE [LARGE SCALE GENOMIC DNA]</scope>
</reference>
<evidence type="ECO:0000313" key="2">
    <source>
        <dbReference type="Proteomes" id="UP000177091"/>
    </source>
</evidence>
<dbReference type="Proteomes" id="UP000177091">
    <property type="component" value="Unassembled WGS sequence"/>
</dbReference>
<sequence length="115" mass="12929">MTLEGSPKPPDGFVVNTGEGKTIEEVKNVFFDEILDFMGYNQKARVAFAEILPMELHRPDISGQVRLPSGRITLLILRDHITASVLERSNDFGDIEVVFANYLDPEVIQKLRQGL</sequence>
<comment type="caution">
    <text evidence="1">The sequence shown here is derived from an EMBL/GenBank/DDBJ whole genome shotgun (WGS) entry which is preliminary data.</text>
</comment>
<protein>
    <submittedName>
        <fullName evidence="1">Uncharacterized protein</fullName>
    </submittedName>
</protein>
<dbReference type="AlphaFoldDB" id="A0A1F7WLP3"/>